<dbReference type="Pfam" id="PF00106">
    <property type="entry name" value="adh_short"/>
    <property type="match status" value="1"/>
</dbReference>
<dbReference type="PROSITE" id="PS00061">
    <property type="entry name" value="ADH_SHORT"/>
    <property type="match status" value="1"/>
</dbReference>
<evidence type="ECO:0000256" key="1">
    <source>
        <dbReference type="ARBA" id="ARBA00006484"/>
    </source>
</evidence>
<gene>
    <name evidence="5" type="ORF">M231_06433</name>
</gene>
<dbReference type="OrthoDB" id="3819888at2759"/>
<dbReference type="VEuPathDB" id="FungiDB:TREMEDRAFT_56352"/>
<evidence type="ECO:0000256" key="2">
    <source>
        <dbReference type="ARBA" id="ARBA00022857"/>
    </source>
</evidence>
<evidence type="ECO:0008006" key="7">
    <source>
        <dbReference type="Google" id="ProtNLM"/>
    </source>
</evidence>
<dbReference type="SUPFAM" id="SSF51735">
    <property type="entry name" value="NAD(P)-binding Rossmann-fold domains"/>
    <property type="match status" value="1"/>
</dbReference>
<dbReference type="AlphaFoldDB" id="A0A4Q1BDJ2"/>
<keyword evidence="2" id="KW-0521">NADP</keyword>
<dbReference type="InterPro" id="IPR020904">
    <property type="entry name" value="Sc_DH/Rdtase_CS"/>
</dbReference>
<proteinExistence type="inferred from homology"/>
<evidence type="ECO:0000256" key="3">
    <source>
        <dbReference type="ARBA" id="ARBA00023002"/>
    </source>
</evidence>
<dbReference type="InterPro" id="IPR052178">
    <property type="entry name" value="Sec_Metab_Biosynth_SDR"/>
</dbReference>
<dbReference type="PRINTS" id="PR00080">
    <property type="entry name" value="SDRFAMILY"/>
</dbReference>
<dbReference type="EMBL" id="SDIL01000102">
    <property type="protein sequence ID" value="RXK36297.1"/>
    <property type="molecule type" value="Genomic_DNA"/>
</dbReference>
<dbReference type="InParanoid" id="A0A4Q1BDJ2"/>
<dbReference type="PRINTS" id="PR00081">
    <property type="entry name" value="GDHRDH"/>
</dbReference>
<keyword evidence="3" id="KW-0560">Oxidoreductase</keyword>
<sequence length="308" mass="32756">MVVESYRTEYGNVLADSLTPGQLSSSNLFDVSGQVAVVTGGGTGIGLITALGLAENGAKVYITGRRADVVNAAAEKYSPKKGTGSIVPVVGDMSSKEGVDALRAVLVKNEKYVNVLINNHAIQVIGLKFHETDGTAEGISAAVDAVESFEKWTEMYRINCASYFFTTMALLPLLAKAEVGGKKQPGSVINVSSISGLCNDSQGGQFNYNASKAAVNHLSSMMAAEFAERELGVRVNTICPGHFPSGINTTNLDESPETKYQFARKEMEIPFGRPGVAPEYVRLVLSIATNTYQTGTLIPIDGGYMTKH</sequence>
<evidence type="ECO:0000313" key="5">
    <source>
        <dbReference type="EMBL" id="RXK36297.1"/>
    </source>
</evidence>
<dbReference type="Proteomes" id="UP000289152">
    <property type="component" value="Unassembled WGS sequence"/>
</dbReference>
<dbReference type="PANTHER" id="PTHR43618:SF4">
    <property type="entry name" value="SHORT CHAIN DEHYDROGENASE_REDUCTASE FAMILY (AFU_ORTHOLOGUE AFUA_7G04540)"/>
    <property type="match status" value="1"/>
</dbReference>
<dbReference type="InterPro" id="IPR036291">
    <property type="entry name" value="NAD(P)-bd_dom_sf"/>
</dbReference>
<protein>
    <recommendedName>
        <fullName evidence="7">Short-chain dehydrogenase</fullName>
    </recommendedName>
</protein>
<organism evidence="5 6">
    <name type="scientific">Tremella mesenterica</name>
    <name type="common">Jelly fungus</name>
    <dbReference type="NCBI Taxonomy" id="5217"/>
    <lineage>
        <taxon>Eukaryota</taxon>
        <taxon>Fungi</taxon>
        <taxon>Dikarya</taxon>
        <taxon>Basidiomycota</taxon>
        <taxon>Agaricomycotina</taxon>
        <taxon>Tremellomycetes</taxon>
        <taxon>Tremellales</taxon>
        <taxon>Tremellaceae</taxon>
        <taxon>Tremella</taxon>
    </lineage>
</organism>
<name>A0A4Q1BDJ2_TREME</name>
<comment type="caution">
    <text evidence="5">The sequence shown here is derived from an EMBL/GenBank/DDBJ whole genome shotgun (WGS) entry which is preliminary data.</text>
</comment>
<dbReference type="PANTHER" id="PTHR43618">
    <property type="entry name" value="7-ALPHA-HYDROXYSTEROID DEHYDROGENASE"/>
    <property type="match status" value="1"/>
</dbReference>
<evidence type="ECO:0000313" key="6">
    <source>
        <dbReference type="Proteomes" id="UP000289152"/>
    </source>
</evidence>
<dbReference type="InterPro" id="IPR002347">
    <property type="entry name" value="SDR_fam"/>
</dbReference>
<keyword evidence="6" id="KW-1185">Reference proteome</keyword>
<comment type="similarity">
    <text evidence="1 4">Belongs to the short-chain dehydrogenases/reductases (SDR) family.</text>
</comment>
<dbReference type="Gene3D" id="3.40.50.720">
    <property type="entry name" value="NAD(P)-binding Rossmann-like Domain"/>
    <property type="match status" value="1"/>
</dbReference>
<reference evidence="5 6" key="1">
    <citation type="submission" date="2016-06" db="EMBL/GenBank/DDBJ databases">
        <title>Evolution of pathogenesis and genome organization in the Tremellales.</title>
        <authorList>
            <person name="Cuomo C."/>
            <person name="Litvintseva A."/>
            <person name="Heitman J."/>
            <person name="Chen Y."/>
            <person name="Sun S."/>
            <person name="Springer D."/>
            <person name="Dromer F."/>
            <person name="Young S."/>
            <person name="Zeng Q."/>
            <person name="Chapman S."/>
            <person name="Gujja S."/>
            <person name="Saif S."/>
            <person name="Birren B."/>
        </authorList>
    </citation>
    <scope>NUCLEOTIDE SEQUENCE [LARGE SCALE GENOMIC DNA]</scope>
    <source>
        <strain evidence="5 6">ATCC 28783</strain>
    </source>
</reference>
<accession>A0A4Q1BDJ2</accession>
<evidence type="ECO:0000256" key="4">
    <source>
        <dbReference type="RuleBase" id="RU000363"/>
    </source>
</evidence>
<dbReference type="GO" id="GO:0016491">
    <property type="term" value="F:oxidoreductase activity"/>
    <property type="evidence" value="ECO:0007669"/>
    <property type="project" value="UniProtKB-KW"/>
</dbReference>
<dbReference type="STRING" id="5217.A0A4Q1BDJ2"/>